<comment type="caution">
    <text evidence="9">The sequence shown here is derived from an EMBL/GenBank/DDBJ whole genome shotgun (WGS) entry which is preliminary data.</text>
</comment>
<dbReference type="PANTHER" id="PTHR11923">
    <property type="entry name" value="SCAVENGER RECEPTOR CLASS B TYPE-1 SR-B1"/>
    <property type="match status" value="1"/>
</dbReference>
<comment type="similarity">
    <text evidence="2">Belongs to the CD36 family.</text>
</comment>
<dbReference type="EMBL" id="JAACXV010013571">
    <property type="protein sequence ID" value="KAF7273084.1"/>
    <property type="molecule type" value="Genomic_DNA"/>
</dbReference>
<evidence type="ECO:0000256" key="6">
    <source>
        <dbReference type="ARBA" id="ARBA00023136"/>
    </source>
</evidence>
<keyword evidence="10" id="KW-1185">Reference proteome</keyword>
<sequence>MTRRRRQLMQLCLLFGGIFLITTGLFIFVYLESIYEHILNEALKFTPTSDTYKAWRTNDPPLDLDLYLFNWTNPEDITNPNIKPHFEEVGPYRVKEVKEKTNITWHDNGTISYGFKKLYFYDPKNSIRIMEDDVVTTINTVPLTVAYQARNFSTFIKALISISMGSISRLYVRKTSKEILFDGYEDSILNLLSNIPLLKVQRKFGIFYGRNDTIDPNSIQSMHIKNDQNFGKQLTWNYKNRTNFYQGHCSDVRGSAGEFYPLNIKKSKIVLYSSELCKYAELEFVREEIIKGVLGYRFTGDNIFDNGTTRPENRCFCVDGCIPSGVLDVSACRQNSPTFLSFPHFHAADPYYTDMISGMKPNRSRHEFYIVIEPKSGIIMEISANMQMNMLLQPVSGLRLYRNMPKIFIPVFYLAQTIELKDDLAFNLRIIQGFPDYLRYSSFFFIMSGVSLIVWVVCLLFNFCQPTKVIKKNFHEELPLNEKIPIT</sequence>
<name>A0A834I350_RHYFE</name>
<evidence type="ECO:0000256" key="1">
    <source>
        <dbReference type="ARBA" id="ARBA00004236"/>
    </source>
</evidence>
<dbReference type="AlphaFoldDB" id="A0A834I350"/>
<keyword evidence="4 8" id="KW-0812">Transmembrane</keyword>
<dbReference type="PANTHER" id="PTHR11923:SF93">
    <property type="entry name" value="GH07959P-RELATED"/>
    <property type="match status" value="1"/>
</dbReference>
<reference evidence="9" key="1">
    <citation type="submission" date="2020-08" db="EMBL/GenBank/DDBJ databases">
        <title>Genome sequencing and assembly of the red palm weevil Rhynchophorus ferrugineus.</title>
        <authorList>
            <person name="Dias G.B."/>
            <person name="Bergman C.M."/>
            <person name="Manee M."/>
        </authorList>
    </citation>
    <scope>NUCLEOTIDE SEQUENCE</scope>
    <source>
        <strain evidence="9">AA-2017</strain>
        <tissue evidence="9">Whole larva</tissue>
    </source>
</reference>
<evidence type="ECO:0000256" key="5">
    <source>
        <dbReference type="ARBA" id="ARBA00022989"/>
    </source>
</evidence>
<dbReference type="InterPro" id="IPR002159">
    <property type="entry name" value="CD36_fam"/>
</dbReference>
<dbReference type="Pfam" id="PF01130">
    <property type="entry name" value="CD36"/>
    <property type="match status" value="1"/>
</dbReference>
<evidence type="ECO:0000256" key="7">
    <source>
        <dbReference type="ARBA" id="ARBA00023180"/>
    </source>
</evidence>
<dbReference type="Proteomes" id="UP000625711">
    <property type="component" value="Unassembled WGS sequence"/>
</dbReference>
<evidence type="ECO:0000256" key="2">
    <source>
        <dbReference type="ARBA" id="ARBA00010532"/>
    </source>
</evidence>
<keyword evidence="3" id="KW-1003">Cell membrane</keyword>
<evidence type="ECO:0000256" key="8">
    <source>
        <dbReference type="SAM" id="Phobius"/>
    </source>
</evidence>
<protein>
    <submittedName>
        <fullName evidence="9">Uncharacterized protein</fullName>
    </submittedName>
</protein>
<gene>
    <name evidence="9" type="ORF">GWI33_014178</name>
</gene>
<dbReference type="OrthoDB" id="514335at2759"/>
<dbReference type="GO" id="GO:0005044">
    <property type="term" value="F:scavenger receptor activity"/>
    <property type="evidence" value="ECO:0007669"/>
    <property type="project" value="TreeGrafter"/>
</dbReference>
<feature type="transmembrane region" description="Helical" evidence="8">
    <location>
        <begin position="12"/>
        <end position="31"/>
    </location>
</feature>
<proteinExistence type="inferred from homology"/>
<dbReference type="PRINTS" id="PR01609">
    <property type="entry name" value="CD36FAMILY"/>
</dbReference>
<dbReference type="GO" id="GO:0005886">
    <property type="term" value="C:plasma membrane"/>
    <property type="evidence" value="ECO:0007669"/>
    <property type="project" value="UniProtKB-SubCell"/>
</dbReference>
<keyword evidence="7" id="KW-0325">Glycoprotein</keyword>
<evidence type="ECO:0000313" key="9">
    <source>
        <dbReference type="EMBL" id="KAF7273084.1"/>
    </source>
</evidence>
<keyword evidence="6 8" id="KW-0472">Membrane</keyword>
<evidence type="ECO:0000313" key="10">
    <source>
        <dbReference type="Proteomes" id="UP000625711"/>
    </source>
</evidence>
<feature type="transmembrane region" description="Helical" evidence="8">
    <location>
        <begin position="443"/>
        <end position="464"/>
    </location>
</feature>
<evidence type="ECO:0000256" key="4">
    <source>
        <dbReference type="ARBA" id="ARBA00022692"/>
    </source>
</evidence>
<comment type="subcellular location">
    <subcellularLocation>
        <location evidence="1">Cell membrane</location>
    </subcellularLocation>
</comment>
<keyword evidence="5 8" id="KW-1133">Transmembrane helix</keyword>
<accession>A0A834I350</accession>
<organism evidence="9 10">
    <name type="scientific">Rhynchophorus ferrugineus</name>
    <name type="common">Red palm weevil</name>
    <name type="synonym">Curculio ferrugineus</name>
    <dbReference type="NCBI Taxonomy" id="354439"/>
    <lineage>
        <taxon>Eukaryota</taxon>
        <taxon>Metazoa</taxon>
        <taxon>Ecdysozoa</taxon>
        <taxon>Arthropoda</taxon>
        <taxon>Hexapoda</taxon>
        <taxon>Insecta</taxon>
        <taxon>Pterygota</taxon>
        <taxon>Neoptera</taxon>
        <taxon>Endopterygota</taxon>
        <taxon>Coleoptera</taxon>
        <taxon>Polyphaga</taxon>
        <taxon>Cucujiformia</taxon>
        <taxon>Curculionidae</taxon>
        <taxon>Dryophthorinae</taxon>
        <taxon>Rhynchophorus</taxon>
    </lineage>
</organism>
<dbReference type="GO" id="GO:0005737">
    <property type="term" value="C:cytoplasm"/>
    <property type="evidence" value="ECO:0007669"/>
    <property type="project" value="TreeGrafter"/>
</dbReference>
<evidence type="ECO:0000256" key="3">
    <source>
        <dbReference type="ARBA" id="ARBA00022475"/>
    </source>
</evidence>